<reference evidence="2 3" key="1">
    <citation type="submission" date="2024-09" db="EMBL/GenBank/DDBJ databases">
        <title>Chromosome-scale assembly of Riccia sorocarpa.</title>
        <authorList>
            <person name="Paukszto L."/>
        </authorList>
    </citation>
    <scope>NUCLEOTIDE SEQUENCE [LARGE SCALE GENOMIC DNA]</scope>
    <source>
        <strain evidence="2">LP-2024</strain>
        <tissue evidence="2">Aerial parts of the thallus</tissue>
    </source>
</reference>
<dbReference type="Proteomes" id="UP001633002">
    <property type="component" value="Unassembled WGS sequence"/>
</dbReference>
<feature type="region of interest" description="Disordered" evidence="1">
    <location>
        <begin position="177"/>
        <end position="217"/>
    </location>
</feature>
<keyword evidence="3" id="KW-1185">Reference proteome</keyword>
<proteinExistence type="predicted"/>
<name>A0ABD3HBN3_9MARC</name>
<accession>A0ABD3HBN3</accession>
<evidence type="ECO:0000256" key="1">
    <source>
        <dbReference type="SAM" id="MobiDB-lite"/>
    </source>
</evidence>
<evidence type="ECO:0000313" key="3">
    <source>
        <dbReference type="Proteomes" id="UP001633002"/>
    </source>
</evidence>
<gene>
    <name evidence="2" type="ORF">R1sor_015216</name>
</gene>
<comment type="caution">
    <text evidence="2">The sequence shown here is derived from an EMBL/GenBank/DDBJ whole genome shotgun (WGS) entry which is preliminary data.</text>
</comment>
<dbReference type="EMBL" id="JBJQOH010000004">
    <property type="protein sequence ID" value="KAL3688907.1"/>
    <property type="molecule type" value="Genomic_DNA"/>
</dbReference>
<protein>
    <submittedName>
        <fullName evidence="2">Uncharacterized protein</fullName>
    </submittedName>
</protein>
<evidence type="ECO:0000313" key="2">
    <source>
        <dbReference type="EMBL" id="KAL3688907.1"/>
    </source>
</evidence>
<dbReference type="AlphaFoldDB" id="A0ABD3HBN3"/>
<organism evidence="2 3">
    <name type="scientific">Riccia sorocarpa</name>
    <dbReference type="NCBI Taxonomy" id="122646"/>
    <lineage>
        <taxon>Eukaryota</taxon>
        <taxon>Viridiplantae</taxon>
        <taxon>Streptophyta</taxon>
        <taxon>Embryophyta</taxon>
        <taxon>Marchantiophyta</taxon>
        <taxon>Marchantiopsida</taxon>
        <taxon>Marchantiidae</taxon>
        <taxon>Marchantiales</taxon>
        <taxon>Ricciaceae</taxon>
        <taxon>Riccia</taxon>
    </lineage>
</organism>
<sequence length="217" mass="24022">MSASHQNSVADGYNTYSEGEVNASPILSFCVDTTSAFPFTVNTGVRSCGCLQDLFMRQLEHLHHLWLATVRQQQMGQRLAHDAFKAACSSHNLFLEILNGFQTQQEASFHMYNQTFERQLNELRNFLDRNATCTSTQAHDEQGSQQDAPEPAVVLTSVVVQTTLNQWDGVHFLNTSQQQSVGSDHERFDEGSGDDVSTLSEQAGADSHVPTDGPVIE</sequence>